<accession>A0A7S9NEN1</accession>
<protein>
    <recommendedName>
        <fullName evidence="3">Immunity protein</fullName>
    </recommendedName>
</protein>
<dbReference type="RefSeq" id="WP_107793106.1">
    <property type="nucleotide sequence ID" value="NZ_CP049274.1"/>
</dbReference>
<name>A0A7S9NEN1_9BACT</name>
<gene>
    <name evidence="1" type="ORF">CVT06_04260</name>
</gene>
<dbReference type="AlphaFoldDB" id="A0A7S9NEN1"/>
<reference evidence="1 2" key="1">
    <citation type="journal article" date="2018" name="Emerg. Microbes Infect.">
        <title>Genomic analysis of oral Campylobacter concisus strains identified a potential bacterial molecular marker associated with active Crohn's disease.</title>
        <authorList>
            <person name="Liu F."/>
            <person name="Ma R."/>
            <person name="Tay C.Y.A."/>
            <person name="Octavia S."/>
            <person name="Lan R."/>
            <person name="Chung H.K.L."/>
            <person name="Riordan S.M."/>
            <person name="Grimm M.C."/>
            <person name="Leong R.W."/>
            <person name="Tanaka M.M."/>
            <person name="Connor S."/>
            <person name="Zhang L."/>
        </authorList>
    </citation>
    <scope>NUCLEOTIDE SEQUENCE [LARGE SCALE GENOMIC DNA]</scope>
    <source>
        <strain evidence="1 2">P10CDO-S2</strain>
    </source>
</reference>
<evidence type="ECO:0008006" key="3">
    <source>
        <dbReference type="Google" id="ProtNLM"/>
    </source>
</evidence>
<organism evidence="1 2">
    <name type="scientific">Campylobacter concisus</name>
    <dbReference type="NCBI Taxonomy" id="199"/>
    <lineage>
        <taxon>Bacteria</taxon>
        <taxon>Pseudomonadati</taxon>
        <taxon>Campylobacterota</taxon>
        <taxon>Epsilonproteobacteria</taxon>
        <taxon>Campylobacterales</taxon>
        <taxon>Campylobacteraceae</taxon>
        <taxon>Campylobacter</taxon>
    </lineage>
</organism>
<evidence type="ECO:0000313" key="1">
    <source>
        <dbReference type="EMBL" id="QPH84346.1"/>
    </source>
</evidence>
<evidence type="ECO:0000313" key="2">
    <source>
        <dbReference type="Proteomes" id="UP000594630"/>
    </source>
</evidence>
<sequence length="122" mass="14136">MFELNFKAKALSATKNSKDNYYMIGLADDKYDYKNYIIFQRPIKLKKDDDENADINGLYAECNGDVCYNACKRVKITDKTIIFEVQDSVISVDIEGVKLGERFMKYSKEIFGKLLNVVYRSN</sequence>
<dbReference type="EMBL" id="CP049274">
    <property type="protein sequence ID" value="QPH84346.1"/>
    <property type="molecule type" value="Genomic_DNA"/>
</dbReference>
<dbReference type="Proteomes" id="UP000594630">
    <property type="component" value="Chromosome"/>
</dbReference>
<proteinExistence type="predicted"/>